<name>A0A291RLJ5_9NOCA</name>
<evidence type="ECO:0000313" key="8">
    <source>
        <dbReference type="Proteomes" id="UP000221961"/>
    </source>
</evidence>
<dbReference type="GO" id="GO:0032993">
    <property type="term" value="C:protein-DNA complex"/>
    <property type="evidence" value="ECO:0007669"/>
    <property type="project" value="TreeGrafter"/>
</dbReference>
<dbReference type="SUPFAM" id="SSF53850">
    <property type="entry name" value="Periplasmic binding protein-like II"/>
    <property type="match status" value="1"/>
</dbReference>
<dbReference type="KEGG" id="ntp:CRH09_20380"/>
<dbReference type="RefSeq" id="WP_098695286.1">
    <property type="nucleotide sequence ID" value="NZ_CP023778.1"/>
</dbReference>
<dbReference type="InterPro" id="IPR036390">
    <property type="entry name" value="WH_DNA-bd_sf"/>
</dbReference>
<evidence type="ECO:0000256" key="5">
    <source>
        <dbReference type="ARBA" id="ARBA00023163"/>
    </source>
</evidence>
<evidence type="ECO:0000259" key="6">
    <source>
        <dbReference type="PROSITE" id="PS50931"/>
    </source>
</evidence>
<dbReference type="PROSITE" id="PS50931">
    <property type="entry name" value="HTH_LYSR"/>
    <property type="match status" value="1"/>
</dbReference>
<dbReference type="Pfam" id="PF03466">
    <property type="entry name" value="LysR_substrate"/>
    <property type="match status" value="1"/>
</dbReference>
<proteinExistence type="inferred from homology"/>
<dbReference type="Pfam" id="PF00126">
    <property type="entry name" value="HTH_1"/>
    <property type="match status" value="1"/>
</dbReference>
<reference evidence="7 8" key="1">
    <citation type="submission" date="2017-10" db="EMBL/GenBank/DDBJ databases">
        <title>Comparative genomics between pathogenic Norcardia.</title>
        <authorList>
            <person name="Zeng L."/>
        </authorList>
    </citation>
    <scope>NUCLEOTIDE SEQUENCE [LARGE SCALE GENOMIC DNA]</scope>
    <source>
        <strain evidence="7 8">NC_YFY_NT001</strain>
    </source>
</reference>
<organism evidence="7 8">
    <name type="scientific">Nocardia terpenica</name>
    <dbReference type="NCBI Taxonomy" id="455432"/>
    <lineage>
        <taxon>Bacteria</taxon>
        <taxon>Bacillati</taxon>
        <taxon>Actinomycetota</taxon>
        <taxon>Actinomycetes</taxon>
        <taxon>Mycobacteriales</taxon>
        <taxon>Nocardiaceae</taxon>
        <taxon>Nocardia</taxon>
    </lineage>
</organism>
<comment type="similarity">
    <text evidence="1">Belongs to the LysR transcriptional regulatory family.</text>
</comment>
<dbReference type="InterPro" id="IPR036388">
    <property type="entry name" value="WH-like_DNA-bd_sf"/>
</dbReference>
<dbReference type="PANTHER" id="PTHR30346:SF29">
    <property type="entry name" value="LYSR SUBSTRATE-BINDING"/>
    <property type="match status" value="1"/>
</dbReference>
<keyword evidence="3" id="KW-0238">DNA-binding</keyword>
<dbReference type="InterPro" id="IPR000847">
    <property type="entry name" value="LysR_HTH_N"/>
</dbReference>
<evidence type="ECO:0000256" key="4">
    <source>
        <dbReference type="ARBA" id="ARBA00023159"/>
    </source>
</evidence>
<evidence type="ECO:0000313" key="7">
    <source>
        <dbReference type="EMBL" id="ATL68185.1"/>
    </source>
</evidence>
<dbReference type="EMBL" id="CP023778">
    <property type="protein sequence ID" value="ATL68185.1"/>
    <property type="molecule type" value="Genomic_DNA"/>
</dbReference>
<accession>A0A291RLJ5</accession>
<evidence type="ECO:0000256" key="2">
    <source>
        <dbReference type="ARBA" id="ARBA00023015"/>
    </source>
</evidence>
<protein>
    <submittedName>
        <fullName evidence="7">LysR family transcriptional regulator</fullName>
    </submittedName>
</protein>
<dbReference type="Proteomes" id="UP000221961">
    <property type="component" value="Chromosome"/>
</dbReference>
<dbReference type="AlphaFoldDB" id="A0A291RLJ5"/>
<dbReference type="Gene3D" id="3.40.190.10">
    <property type="entry name" value="Periplasmic binding protein-like II"/>
    <property type="match status" value="2"/>
</dbReference>
<gene>
    <name evidence="7" type="ORF">CRH09_20380</name>
</gene>
<sequence length="300" mass="32391">MLDIARLQLLRTVIATGSLRASATALGYTPSAASQQLAALQRQTGLRLVERVGRGIEPTAAGRALASETTVLFEELSRLDGVVGDLRAGRVGSLSIGYIASVGATWLPPVVDVLRCEFPELRLDLRMTEYEDGRHDIEVVVEDPDGAPAAAVTVHRLVADPYVVVLRTDDPLAQRPAVPLRDLVDRPWIDNWHQDGPCHRIVIDACAGAGFTPRFQMRTPDYRTALSLVATGIGITVIPRLAAVDLPDRVVSRPVIDPTPTRHLGLAVRDALADHPAVRRTVDLFTAVALSDVPQSFSAM</sequence>
<dbReference type="GO" id="GO:0003677">
    <property type="term" value="F:DNA binding"/>
    <property type="evidence" value="ECO:0007669"/>
    <property type="project" value="UniProtKB-KW"/>
</dbReference>
<dbReference type="GO" id="GO:0003700">
    <property type="term" value="F:DNA-binding transcription factor activity"/>
    <property type="evidence" value="ECO:0007669"/>
    <property type="project" value="InterPro"/>
</dbReference>
<dbReference type="PANTHER" id="PTHR30346">
    <property type="entry name" value="TRANSCRIPTIONAL DUAL REGULATOR HCAR-RELATED"/>
    <property type="match status" value="1"/>
</dbReference>
<dbReference type="Gene3D" id="1.10.10.10">
    <property type="entry name" value="Winged helix-like DNA-binding domain superfamily/Winged helix DNA-binding domain"/>
    <property type="match status" value="1"/>
</dbReference>
<dbReference type="InterPro" id="IPR005119">
    <property type="entry name" value="LysR_subst-bd"/>
</dbReference>
<keyword evidence="5" id="KW-0804">Transcription</keyword>
<keyword evidence="4" id="KW-0010">Activator</keyword>
<keyword evidence="2" id="KW-0805">Transcription regulation</keyword>
<dbReference type="GeneID" id="88359714"/>
<dbReference type="SUPFAM" id="SSF46785">
    <property type="entry name" value="Winged helix' DNA-binding domain"/>
    <property type="match status" value="1"/>
</dbReference>
<feature type="domain" description="HTH lysR-type" evidence="6">
    <location>
        <begin position="2"/>
        <end position="59"/>
    </location>
</feature>
<evidence type="ECO:0000256" key="3">
    <source>
        <dbReference type="ARBA" id="ARBA00023125"/>
    </source>
</evidence>
<evidence type="ECO:0000256" key="1">
    <source>
        <dbReference type="ARBA" id="ARBA00009437"/>
    </source>
</evidence>